<reference evidence="2 3" key="1">
    <citation type="journal article" date="2016" name="Mol. Biol. Evol.">
        <title>Comparative Genomics of Early-Diverging Mushroom-Forming Fungi Provides Insights into the Origins of Lignocellulose Decay Capabilities.</title>
        <authorList>
            <person name="Nagy L.G."/>
            <person name="Riley R."/>
            <person name="Tritt A."/>
            <person name="Adam C."/>
            <person name="Daum C."/>
            <person name="Floudas D."/>
            <person name="Sun H."/>
            <person name="Yadav J.S."/>
            <person name="Pangilinan J."/>
            <person name="Larsson K.H."/>
            <person name="Matsuura K."/>
            <person name="Barry K."/>
            <person name="Labutti K."/>
            <person name="Kuo R."/>
            <person name="Ohm R.A."/>
            <person name="Bhattacharya S.S."/>
            <person name="Shirouzu T."/>
            <person name="Yoshinaga Y."/>
            <person name="Martin F.M."/>
            <person name="Grigoriev I.V."/>
            <person name="Hibbett D.S."/>
        </authorList>
    </citation>
    <scope>NUCLEOTIDE SEQUENCE [LARGE SCALE GENOMIC DNA]</scope>
    <source>
        <strain evidence="2 3">HHB9708</strain>
    </source>
</reference>
<gene>
    <name evidence="2" type="ORF">SISNIDRAFT_468639</name>
</gene>
<evidence type="ECO:0000313" key="2">
    <source>
        <dbReference type="EMBL" id="KZS90266.1"/>
    </source>
</evidence>
<name>A0A164R5D0_9AGAM</name>
<dbReference type="Proteomes" id="UP000076722">
    <property type="component" value="Unassembled WGS sequence"/>
</dbReference>
<protein>
    <submittedName>
        <fullName evidence="2">Uncharacterized protein</fullName>
    </submittedName>
</protein>
<accession>A0A164R5D0</accession>
<evidence type="ECO:0000256" key="1">
    <source>
        <dbReference type="SAM" id="MobiDB-lite"/>
    </source>
</evidence>
<proteinExistence type="predicted"/>
<dbReference type="EMBL" id="KV419422">
    <property type="protein sequence ID" value="KZS90266.1"/>
    <property type="molecule type" value="Genomic_DNA"/>
</dbReference>
<feature type="region of interest" description="Disordered" evidence="1">
    <location>
        <begin position="49"/>
        <end position="71"/>
    </location>
</feature>
<dbReference type="AlphaFoldDB" id="A0A164R5D0"/>
<keyword evidence="3" id="KW-1185">Reference proteome</keyword>
<organism evidence="2 3">
    <name type="scientific">Sistotremastrum niveocremeum HHB9708</name>
    <dbReference type="NCBI Taxonomy" id="1314777"/>
    <lineage>
        <taxon>Eukaryota</taxon>
        <taxon>Fungi</taxon>
        <taxon>Dikarya</taxon>
        <taxon>Basidiomycota</taxon>
        <taxon>Agaricomycotina</taxon>
        <taxon>Agaricomycetes</taxon>
        <taxon>Sistotremastrales</taxon>
        <taxon>Sistotremastraceae</taxon>
        <taxon>Sertulicium</taxon>
        <taxon>Sertulicium niveocremeum</taxon>
    </lineage>
</organism>
<evidence type="ECO:0000313" key="3">
    <source>
        <dbReference type="Proteomes" id="UP000076722"/>
    </source>
</evidence>
<sequence>MIEYRMLRADSAERVTDESQGVMTAMVHRRAAGSLVLVLPIGPRFSSVRTASGLPGKQPEPRTEPLVPQVEPNLNLNRTAGSVRFGPGSDALPDRTAASLLDELYFCDVRLLDESYPTRSPTSEYMPRL</sequence>